<evidence type="ECO:0000256" key="1">
    <source>
        <dbReference type="SAM" id="MobiDB-lite"/>
    </source>
</evidence>
<sequence>MTRDSATRSKRKKEEPVMQSRIPGWVWLLTLVLAGAFTAFLFGLTQVQGSDQIDSSNTPSIKQVLQKKPDAENNVKGPSEEELLEQANKALEFYRILSEPEKVKVTPPEPSKHQQTGTPPKNQAWILQAASFRSVADANELRADLVLRGLTDTYIEEIDVADKGTFYRVMVGPIQDRSKMNKAKDILTEARLSPLERRVTPKQ</sequence>
<dbReference type="GO" id="GO:0042834">
    <property type="term" value="F:peptidoglycan binding"/>
    <property type="evidence" value="ECO:0007669"/>
    <property type="project" value="InterPro"/>
</dbReference>
<feature type="compositionally biased region" description="Polar residues" evidence="1">
    <location>
        <begin position="52"/>
        <end position="63"/>
    </location>
</feature>
<protein>
    <recommendedName>
        <fullName evidence="2">SPOR domain-containing protein</fullName>
    </recommendedName>
</protein>
<dbReference type="STRING" id="1445510.YC6258_01036"/>
<organism evidence="3 4">
    <name type="scientific">Gynuella sunshinyii YC6258</name>
    <dbReference type="NCBI Taxonomy" id="1445510"/>
    <lineage>
        <taxon>Bacteria</taxon>
        <taxon>Pseudomonadati</taxon>
        <taxon>Pseudomonadota</taxon>
        <taxon>Gammaproteobacteria</taxon>
        <taxon>Oceanospirillales</taxon>
        <taxon>Saccharospirillaceae</taxon>
        <taxon>Gynuella</taxon>
    </lineage>
</organism>
<dbReference type="Gene3D" id="3.30.70.1070">
    <property type="entry name" value="Sporulation related repeat"/>
    <property type="match status" value="1"/>
</dbReference>
<dbReference type="InterPro" id="IPR036680">
    <property type="entry name" value="SPOR-like_sf"/>
</dbReference>
<dbReference type="RefSeq" id="WP_169748931.1">
    <property type="nucleotide sequence ID" value="NZ_CP007142.1"/>
</dbReference>
<dbReference type="HOGENOM" id="CLU_076835_3_0_6"/>
<dbReference type="EMBL" id="CP007142">
    <property type="protein sequence ID" value="AJQ93086.1"/>
    <property type="molecule type" value="Genomic_DNA"/>
</dbReference>
<feature type="region of interest" description="Disordered" evidence="1">
    <location>
        <begin position="52"/>
        <end position="78"/>
    </location>
</feature>
<keyword evidence="4" id="KW-1185">Reference proteome</keyword>
<gene>
    <name evidence="3" type="ORF">YC6258_01036</name>
</gene>
<dbReference type="PANTHER" id="PTHR38687">
    <property type="entry name" value="CELL DIVISION PROTEIN DEDD-RELATED"/>
    <property type="match status" value="1"/>
</dbReference>
<accession>A0A0C5VFW1</accession>
<dbReference type="PROSITE" id="PS51724">
    <property type="entry name" value="SPOR"/>
    <property type="match status" value="1"/>
</dbReference>
<dbReference type="KEGG" id="gsn:YC6258_01036"/>
<proteinExistence type="predicted"/>
<dbReference type="SUPFAM" id="SSF110997">
    <property type="entry name" value="Sporulation related repeat"/>
    <property type="match status" value="1"/>
</dbReference>
<dbReference type="Proteomes" id="UP000032266">
    <property type="component" value="Chromosome"/>
</dbReference>
<dbReference type="Pfam" id="PF05036">
    <property type="entry name" value="SPOR"/>
    <property type="match status" value="1"/>
</dbReference>
<evidence type="ECO:0000313" key="3">
    <source>
        <dbReference type="EMBL" id="AJQ93086.1"/>
    </source>
</evidence>
<evidence type="ECO:0000313" key="4">
    <source>
        <dbReference type="Proteomes" id="UP000032266"/>
    </source>
</evidence>
<name>A0A0C5VFW1_9GAMM</name>
<dbReference type="InterPro" id="IPR052521">
    <property type="entry name" value="Cell_div_SPOR-domain"/>
</dbReference>
<dbReference type="AlphaFoldDB" id="A0A0C5VFW1"/>
<reference evidence="3 4" key="1">
    <citation type="submission" date="2014-01" db="EMBL/GenBank/DDBJ databases">
        <title>Full genme sequencing of cellulolytic bacterium Gynuella sunshinyii YC6258T gen. nov., sp. nov.</title>
        <authorList>
            <person name="Khan H."/>
            <person name="Chung E.J."/>
            <person name="Chung Y.R."/>
        </authorList>
    </citation>
    <scope>NUCLEOTIDE SEQUENCE [LARGE SCALE GENOMIC DNA]</scope>
    <source>
        <strain evidence="3 4">YC6258</strain>
    </source>
</reference>
<dbReference type="PATRIC" id="fig|1445510.3.peg.1012"/>
<dbReference type="InterPro" id="IPR007730">
    <property type="entry name" value="SPOR-like_dom"/>
</dbReference>
<evidence type="ECO:0000259" key="2">
    <source>
        <dbReference type="PROSITE" id="PS51724"/>
    </source>
</evidence>
<feature type="domain" description="SPOR" evidence="2">
    <location>
        <begin position="119"/>
        <end position="202"/>
    </location>
</feature>